<keyword evidence="1" id="KW-0472">Membrane</keyword>
<evidence type="ECO:0000256" key="1">
    <source>
        <dbReference type="SAM" id="Phobius"/>
    </source>
</evidence>
<proteinExistence type="predicted"/>
<dbReference type="AlphaFoldDB" id="A0A1B0Z1W9"/>
<dbReference type="EMBL" id="KT997801">
    <property type="protein sequence ID" value="ANO58196.1"/>
    <property type="molecule type" value="Genomic_DNA"/>
</dbReference>
<organism evidence="2">
    <name type="scientific">Uncultured marine euryarchaeote</name>
    <dbReference type="NCBI Taxonomy" id="257466"/>
    <lineage>
        <taxon>Archaea</taxon>
        <taxon>Methanobacteriati</taxon>
        <taxon>Methanobacteriota</taxon>
        <taxon>environmental samples</taxon>
    </lineage>
</organism>
<keyword evidence="1" id="KW-0812">Transmembrane</keyword>
<feature type="transmembrane region" description="Helical" evidence="1">
    <location>
        <begin position="21"/>
        <end position="45"/>
    </location>
</feature>
<protein>
    <submittedName>
        <fullName evidence="2">Uncharacterized protein</fullName>
    </submittedName>
</protein>
<name>A0A1B0Z1W9_UNCAR</name>
<accession>A0A1B0Z1W9</accession>
<reference evidence="2" key="1">
    <citation type="submission" date="2015-11" db="EMBL/GenBank/DDBJ databases">
        <title>Genomes of Abundant and Widespread Viruses from the Deep Ocean.</title>
        <authorList>
            <person name="Mizuno C.M."/>
            <person name="Ghai R."/>
            <person name="Saghai A."/>
            <person name="Lopez-Garcia P."/>
            <person name="Rodriguez-Valera F."/>
        </authorList>
    </citation>
    <scope>NUCLEOTIDE SEQUENCE</scope>
</reference>
<evidence type="ECO:0000313" key="2">
    <source>
        <dbReference type="EMBL" id="ANO58196.1"/>
    </source>
</evidence>
<sequence>MATPMSMRVGSPAAPAQGRHGLSWAAFANRWMLILIAVLILFGMIQLDLLERLSRIPIYYLIGMAGGLGGLPFLIGLERSKQIQLVAYPESGKMTIWRVGKRVGLHLSGNPVHLTSDSGISRLFVKSFDTETHEVESSWVADCTSLDWLRDETTFIRLANNHSDLIHADRITKELVGCEVARRVGELSDQWLRLMYGSLSVDEIEEALGMVHGAEIDIEPDADLVEVLGDE</sequence>
<feature type="transmembrane region" description="Helical" evidence="1">
    <location>
        <begin position="57"/>
        <end position="77"/>
    </location>
</feature>
<keyword evidence="1" id="KW-1133">Transmembrane helix</keyword>